<dbReference type="Gene3D" id="1.20.1250.20">
    <property type="entry name" value="MFS general substrate transporter like domains"/>
    <property type="match status" value="1"/>
</dbReference>
<feature type="transmembrane region" description="Helical" evidence="3">
    <location>
        <begin position="368"/>
        <end position="392"/>
    </location>
</feature>
<name>A0A9J6GKJ2_HAELO</name>
<reference evidence="4 5" key="1">
    <citation type="journal article" date="2020" name="Cell">
        <title>Large-Scale Comparative Analyses of Tick Genomes Elucidate Their Genetic Diversity and Vector Capacities.</title>
        <authorList>
            <consortium name="Tick Genome and Microbiome Consortium (TIGMIC)"/>
            <person name="Jia N."/>
            <person name="Wang J."/>
            <person name="Shi W."/>
            <person name="Du L."/>
            <person name="Sun Y."/>
            <person name="Zhan W."/>
            <person name="Jiang J.F."/>
            <person name="Wang Q."/>
            <person name="Zhang B."/>
            <person name="Ji P."/>
            <person name="Bell-Sakyi L."/>
            <person name="Cui X.M."/>
            <person name="Yuan T.T."/>
            <person name="Jiang B.G."/>
            <person name="Yang W.F."/>
            <person name="Lam T.T."/>
            <person name="Chang Q.C."/>
            <person name="Ding S.J."/>
            <person name="Wang X.J."/>
            <person name="Zhu J.G."/>
            <person name="Ruan X.D."/>
            <person name="Zhao L."/>
            <person name="Wei J.T."/>
            <person name="Ye R.Z."/>
            <person name="Que T.C."/>
            <person name="Du C.H."/>
            <person name="Zhou Y.H."/>
            <person name="Cheng J.X."/>
            <person name="Dai P.F."/>
            <person name="Guo W.B."/>
            <person name="Han X.H."/>
            <person name="Huang E.J."/>
            <person name="Li L.F."/>
            <person name="Wei W."/>
            <person name="Gao Y.C."/>
            <person name="Liu J.Z."/>
            <person name="Shao H.Z."/>
            <person name="Wang X."/>
            <person name="Wang C.C."/>
            <person name="Yang T.C."/>
            <person name="Huo Q.B."/>
            <person name="Li W."/>
            <person name="Chen H.Y."/>
            <person name="Chen S.E."/>
            <person name="Zhou L.G."/>
            <person name="Ni X.B."/>
            <person name="Tian J.H."/>
            <person name="Sheng Y."/>
            <person name="Liu T."/>
            <person name="Pan Y.S."/>
            <person name="Xia L.Y."/>
            <person name="Li J."/>
            <person name="Zhao F."/>
            <person name="Cao W.C."/>
        </authorList>
    </citation>
    <scope>NUCLEOTIDE SEQUENCE [LARGE SCALE GENOMIC DNA]</scope>
    <source>
        <strain evidence="4">HaeL-2018</strain>
    </source>
</reference>
<sequence length="472" mass="50348">MMVAVDTVGTSPPAGDVHHLARTATHQLRTQTLSQGTKTTRRASVLSPASSDDSSPATKKKHGKKRRRKLEDDPEATSSGAPRRTSLHDQLSMTLSMEMSQAAETMPSKNERTAIQSASVPPGGAATAPGTKPGGQPASASNAASPTVPPGASEAHVAVQPSSTLHVGSTLTPRRTIPKPADPLSQVAFSSVSEGDVVHLKPGEILVPKGVDGAKEEEEEVVETRCGLFGVYPAFLQDYRTAKCALTVLCLVSFTRSFSMNGVMMVVLPSLERRYQLRSYESGMILSSNDVASCIAMLPVSFLATQRHKPRFVGVGIATMGLGNLVITLAHFLSPAYQQSGGGGSDLCPQVDVENACSVSGSIRNFRFMLMAGQLMAGLGSTPINTVTIAYLDENLPKKKSSLYIAYAAVRAEKKADASAVSVVSMLPTAEFGRRITDMPKAIRRLLTNKPFMLLNFAMSFNREWTSPPFRL</sequence>
<feature type="compositionally biased region" description="Polar residues" evidence="2">
    <location>
        <begin position="88"/>
        <end position="103"/>
    </location>
</feature>
<keyword evidence="3" id="KW-0812">Transmembrane</keyword>
<dbReference type="InterPro" id="IPR036259">
    <property type="entry name" value="MFS_trans_sf"/>
</dbReference>
<dbReference type="GO" id="GO:0015347">
    <property type="term" value="F:sodium-independent organic anion transmembrane transporter activity"/>
    <property type="evidence" value="ECO:0007669"/>
    <property type="project" value="TreeGrafter"/>
</dbReference>
<dbReference type="GO" id="GO:0043252">
    <property type="term" value="P:sodium-independent organic anion transport"/>
    <property type="evidence" value="ECO:0007669"/>
    <property type="project" value="TreeGrafter"/>
</dbReference>
<feature type="transmembrane region" description="Helical" evidence="3">
    <location>
        <begin position="312"/>
        <end position="333"/>
    </location>
</feature>
<dbReference type="Proteomes" id="UP000821853">
    <property type="component" value="Chromosome 5"/>
</dbReference>
<dbReference type="SUPFAM" id="SSF103473">
    <property type="entry name" value="MFS general substrate transporter"/>
    <property type="match status" value="1"/>
</dbReference>
<dbReference type="InterPro" id="IPR004156">
    <property type="entry name" value="OATP"/>
</dbReference>
<feature type="region of interest" description="Disordered" evidence="2">
    <location>
        <begin position="30"/>
        <end position="182"/>
    </location>
</feature>
<dbReference type="EMBL" id="JABSTR010000007">
    <property type="protein sequence ID" value="KAH9375730.1"/>
    <property type="molecule type" value="Genomic_DNA"/>
</dbReference>
<dbReference type="GO" id="GO:0016323">
    <property type="term" value="C:basolateral plasma membrane"/>
    <property type="evidence" value="ECO:0007669"/>
    <property type="project" value="TreeGrafter"/>
</dbReference>
<keyword evidence="5" id="KW-1185">Reference proteome</keyword>
<accession>A0A9J6GKJ2</accession>
<evidence type="ECO:0000256" key="3">
    <source>
        <dbReference type="SAM" id="Phobius"/>
    </source>
</evidence>
<comment type="caution">
    <text evidence="4">The sequence shown here is derived from an EMBL/GenBank/DDBJ whole genome shotgun (WGS) entry which is preliminary data.</text>
</comment>
<feature type="compositionally biased region" description="Basic residues" evidence="2">
    <location>
        <begin position="58"/>
        <end position="68"/>
    </location>
</feature>
<keyword evidence="3" id="KW-1133">Transmembrane helix</keyword>
<keyword evidence="1" id="KW-1015">Disulfide bond</keyword>
<evidence type="ECO:0000256" key="2">
    <source>
        <dbReference type="SAM" id="MobiDB-lite"/>
    </source>
</evidence>
<evidence type="ECO:0000256" key="1">
    <source>
        <dbReference type="ARBA" id="ARBA00023157"/>
    </source>
</evidence>
<dbReference type="PANTHER" id="PTHR11388">
    <property type="entry name" value="ORGANIC ANION TRANSPORTER"/>
    <property type="match status" value="1"/>
</dbReference>
<dbReference type="OrthoDB" id="5062115at2759"/>
<dbReference type="VEuPathDB" id="VectorBase:HLOH_043290"/>
<dbReference type="PANTHER" id="PTHR11388:SF100">
    <property type="entry name" value="SOLUTE CARRIER ORGANIC ANION TRANSPORTER FAMILY MEMBER 4A1"/>
    <property type="match status" value="1"/>
</dbReference>
<organism evidence="4 5">
    <name type="scientific">Haemaphysalis longicornis</name>
    <name type="common">Bush tick</name>
    <dbReference type="NCBI Taxonomy" id="44386"/>
    <lineage>
        <taxon>Eukaryota</taxon>
        <taxon>Metazoa</taxon>
        <taxon>Ecdysozoa</taxon>
        <taxon>Arthropoda</taxon>
        <taxon>Chelicerata</taxon>
        <taxon>Arachnida</taxon>
        <taxon>Acari</taxon>
        <taxon>Parasitiformes</taxon>
        <taxon>Ixodida</taxon>
        <taxon>Ixodoidea</taxon>
        <taxon>Ixodidae</taxon>
        <taxon>Haemaphysalinae</taxon>
        <taxon>Haemaphysalis</taxon>
    </lineage>
</organism>
<feature type="compositionally biased region" description="Polar residues" evidence="2">
    <location>
        <begin position="160"/>
        <end position="173"/>
    </location>
</feature>
<protein>
    <submittedName>
        <fullName evidence="4">Uncharacterized protein</fullName>
    </submittedName>
</protein>
<evidence type="ECO:0000313" key="5">
    <source>
        <dbReference type="Proteomes" id="UP000821853"/>
    </source>
</evidence>
<proteinExistence type="predicted"/>
<dbReference type="AlphaFoldDB" id="A0A9J6GKJ2"/>
<feature type="transmembrane region" description="Helical" evidence="3">
    <location>
        <begin position="245"/>
        <end position="268"/>
    </location>
</feature>
<keyword evidence="3" id="KW-0472">Membrane</keyword>
<evidence type="ECO:0000313" key="4">
    <source>
        <dbReference type="EMBL" id="KAH9375730.1"/>
    </source>
</evidence>
<feature type="compositionally biased region" description="Low complexity" evidence="2">
    <location>
        <begin position="47"/>
        <end position="57"/>
    </location>
</feature>
<gene>
    <name evidence="4" type="ORF">HPB48_009939</name>
</gene>
<dbReference type="Pfam" id="PF03137">
    <property type="entry name" value="OATP"/>
    <property type="match status" value="1"/>
</dbReference>
<feature type="compositionally biased region" description="Low complexity" evidence="2">
    <location>
        <begin position="121"/>
        <end position="138"/>
    </location>
</feature>